<dbReference type="AlphaFoldDB" id="V9DDD9"/>
<accession>V9DDD9</accession>
<feature type="compositionally biased region" description="Basic residues" evidence="1">
    <location>
        <begin position="212"/>
        <end position="222"/>
    </location>
</feature>
<dbReference type="OrthoDB" id="4151543at2759"/>
<dbReference type="Proteomes" id="UP000030678">
    <property type="component" value="Unassembled WGS sequence"/>
</dbReference>
<evidence type="ECO:0000256" key="1">
    <source>
        <dbReference type="SAM" id="MobiDB-lite"/>
    </source>
</evidence>
<evidence type="ECO:0000313" key="4">
    <source>
        <dbReference type="Proteomes" id="UP000030678"/>
    </source>
</evidence>
<evidence type="ECO:0000256" key="2">
    <source>
        <dbReference type="SAM" id="Phobius"/>
    </source>
</evidence>
<organism evidence="3 4">
    <name type="scientific">Cladophialophora carrionii CBS 160.54</name>
    <dbReference type="NCBI Taxonomy" id="1279043"/>
    <lineage>
        <taxon>Eukaryota</taxon>
        <taxon>Fungi</taxon>
        <taxon>Dikarya</taxon>
        <taxon>Ascomycota</taxon>
        <taxon>Pezizomycotina</taxon>
        <taxon>Eurotiomycetes</taxon>
        <taxon>Chaetothyriomycetidae</taxon>
        <taxon>Chaetothyriales</taxon>
        <taxon>Herpotrichiellaceae</taxon>
        <taxon>Cladophialophora</taxon>
    </lineage>
</organism>
<protein>
    <submittedName>
        <fullName evidence="3">Uncharacterized protein</fullName>
    </submittedName>
</protein>
<gene>
    <name evidence="3" type="ORF">G647_03717</name>
</gene>
<reference evidence="3 4" key="1">
    <citation type="submission" date="2013-03" db="EMBL/GenBank/DDBJ databases">
        <title>The Genome Sequence of Cladophialophora carrionii CBS 160.54.</title>
        <authorList>
            <consortium name="The Broad Institute Genomics Platform"/>
            <person name="Cuomo C."/>
            <person name="de Hoog S."/>
            <person name="Gorbushina A."/>
            <person name="Walker B."/>
            <person name="Young S.K."/>
            <person name="Zeng Q."/>
            <person name="Gargeya S."/>
            <person name="Fitzgerald M."/>
            <person name="Haas B."/>
            <person name="Abouelleil A."/>
            <person name="Allen A.W."/>
            <person name="Alvarado L."/>
            <person name="Arachchi H.M."/>
            <person name="Berlin A.M."/>
            <person name="Chapman S.B."/>
            <person name="Gainer-Dewar J."/>
            <person name="Goldberg J."/>
            <person name="Griggs A."/>
            <person name="Gujja S."/>
            <person name="Hansen M."/>
            <person name="Howarth C."/>
            <person name="Imamovic A."/>
            <person name="Ireland A."/>
            <person name="Larimer J."/>
            <person name="McCowan C."/>
            <person name="Murphy C."/>
            <person name="Pearson M."/>
            <person name="Poon T.W."/>
            <person name="Priest M."/>
            <person name="Roberts A."/>
            <person name="Saif S."/>
            <person name="Shea T."/>
            <person name="Sisk P."/>
            <person name="Sykes S."/>
            <person name="Wortman J."/>
            <person name="Nusbaum C."/>
            <person name="Birren B."/>
        </authorList>
    </citation>
    <scope>NUCLEOTIDE SEQUENCE [LARGE SCALE GENOMIC DNA]</scope>
    <source>
        <strain evidence="3 4">CBS 160.54</strain>
    </source>
</reference>
<feature type="region of interest" description="Disordered" evidence="1">
    <location>
        <begin position="178"/>
        <end position="222"/>
    </location>
</feature>
<keyword evidence="2" id="KW-0472">Membrane</keyword>
<feature type="compositionally biased region" description="Basic and acidic residues" evidence="1">
    <location>
        <begin position="200"/>
        <end position="211"/>
    </location>
</feature>
<dbReference type="RefSeq" id="XP_008726284.1">
    <property type="nucleotide sequence ID" value="XM_008728062.1"/>
</dbReference>
<feature type="transmembrane region" description="Helical" evidence="2">
    <location>
        <begin position="29"/>
        <end position="54"/>
    </location>
</feature>
<proteinExistence type="predicted"/>
<keyword evidence="2" id="KW-0812">Transmembrane</keyword>
<evidence type="ECO:0000313" key="3">
    <source>
        <dbReference type="EMBL" id="ETI24348.1"/>
    </source>
</evidence>
<keyword evidence="2" id="KW-1133">Transmembrane helix</keyword>
<dbReference type="GeneID" id="19982210"/>
<name>V9DDD9_9EURO</name>
<dbReference type="VEuPathDB" id="FungiDB:G647_03717"/>
<dbReference type="HOGENOM" id="CLU_1245222_0_0_1"/>
<dbReference type="EMBL" id="KB822704">
    <property type="protein sequence ID" value="ETI24348.1"/>
    <property type="molecule type" value="Genomic_DNA"/>
</dbReference>
<sequence>MPPTSCHRARTLLQTRLTIIPHDGEEPTIWLFLIVMGGITGLAVVSVLIGCLAVKCCKRRRNRKLIQKKTAAEIEWIAQAQNESISTLANEEDDIIERRTANLMAVAAFAGREQKLYAHHKKMKMSKSRKSSSIMMPVSMAELKRWAVRSVTGCDGNPLEQQPASKAVSPMVVASASFLPVPPHSNDNRDTSTDYQDPAKLVEELRSDQKRASRGKQRRVLS</sequence>